<dbReference type="RefSeq" id="WP_225551548.1">
    <property type="nucleotide sequence ID" value="NZ_JADEYP010000004.1"/>
</dbReference>
<accession>A0ABS7Z211</accession>
<gene>
    <name evidence="4" type="ORF">IPZ78_03470</name>
</gene>
<evidence type="ECO:0000256" key="1">
    <source>
        <dbReference type="ARBA" id="ARBA00022898"/>
    </source>
</evidence>
<keyword evidence="4" id="KW-0032">Aminotransferase</keyword>
<comment type="caution">
    <text evidence="4">The sequence shown here is derived from an EMBL/GenBank/DDBJ whole genome shotgun (WGS) entry which is preliminary data.</text>
</comment>
<evidence type="ECO:0000313" key="5">
    <source>
        <dbReference type="Proteomes" id="UP001165302"/>
    </source>
</evidence>
<dbReference type="CDD" id="cd00616">
    <property type="entry name" value="AHBA_syn"/>
    <property type="match status" value="1"/>
</dbReference>
<reference evidence="4" key="1">
    <citation type="submission" date="2020-10" db="EMBL/GenBank/DDBJ databases">
        <authorList>
            <person name="Lu T."/>
            <person name="Wang Q."/>
            <person name="Han X."/>
        </authorList>
    </citation>
    <scope>NUCLEOTIDE SEQUENCE</scope>
    <source>
        <strain evidence="4">WQ 366</strain>
    </source>
</reference>
<sequence>MIQVTKPFLPPIEDYKEYIDKIWNRQWLTNMGPLSSDLEMRLKEFLKLDHLLFVTNGTIALQLAIKALELKGDIITTPFSFVATTSSIVWEGCNPIFVDIDERSLNIDPSKIEAAITENTSAILATHVYGNPCDIDAIQKIADKYKLKVIYDGAHAFSVNYKGKSIFEYGDISICSLHATKLYHSTEGGLVITKDPTLLKKVALMRNFGISDFNKFGDLGINGKNSEFHAAMGLANLKYINQIIEKRRELTLQYNTSLKTVKGYTPKWNEFSNPNFAYYPVVFETEQLLLNVMAELEKNQIFTRRYFYPSLAKALPYLAPQDLAQADSIAKRVLCLPLYFDLTIEEINFISRIILRTQNNTEW</sequence>
<proteinExistence type="inferred from homology"/>
<organism evidence="4 5">
    <name type="scientific">Sphingobacterium bovistauri</name>
    <dbReference type="NCBI Taxonomy" id="2781959"/>
    <lineage>
        <taxon>Bacteria</taxon>
        <taxon>Pseudomonadati</taxon>
        <taxon>Bacteroidota</taxon>
        <taxon>Sphingobacteriia</taxon>
        <taxon>Sphingobacteriales</taxon>
        <taxon>Sphingobacteriaceae</taxon>
        <taxon>Sphingobacterium</taxon>
    </lineage>
</organism>
<dbReference type="SUPFAM" id="SSF53383">
    <property type="entry name" value="PLP-dependent transferases"/>
    <property type="match status" value="1"/>
</dbReference>
<dbReference type="Gene3D" id="3.40.640.10">
    <property type="entry name" value="Type I PLP-dependent aspartate aminotransferase-like (Major domain)"/>
    <property type="match status" value="1"/>
</dbReference>
<evidence type="ECO:0000313" key="4">
    <source>
        <dbReference type="EMBL" id="MCA5004213.1"/>
    </source>
</evidence>
<dbReference type="GO" id="GO:0008483">
    <property type="term" value="F:transaminase activity"/>
    <property type="evidence" value="ECO:0007669"/>
    <property type="project" value="UniProtKB-KW"/>
</dbReference>
<evidence type="ECO:0000256" key="2">
    <source>
        <dbReference type="ARBA" id="ARBA00037999"/>
    </source>
</evidence>
<dbReference type="PANTHER" id="PTHR30244">
    <property type="entry name" value="TRANSAMINASE"/>
    <property type="match status" value="1"/>
</dbReference>
<dbReference type="InterPro" id="IPR015421">
    <property type="entry name" value="PyrdxlP-dep_Trfase_major"/>
</dbReference>
<dbReference type="Pfam" id="PF01041">
    <property type="entry name" value="DegT_DnrJ_EryC1"/>
    <property type="match status" value="1"/>
</dbReference>
<dbReference type="InterPro" id="IPR000653">
    <property type="entry name" value="DegT/StrS_aminotransferase"/>
</dbReference>
<dbReference type="InterPro" id="IPR015424">
    <property type="entry name" value="PyrdxlP-dep_Trfase"/>
</dbReference>
<name>A0ABS7Z211_9SPHI</name>
<dbReference type="EMBL" id="JADEYP010000004">
    <property type="protein sequence ID" value="MCA5004213.1"/>
    <property type="molecule type" value="Genomic_DNA"/>
</dbReference>
<dbReference type="Proteomes" id="UP001165302">
    <property type="component" value="Unassembled WGS sequence"/>
</dbReference>
<keyword evidence="4" id="KW-0808">Transferase</keyword>
<protein>
    <submittedName>
        <fullName evidence="4">DegT/DnrJ/EryC1/StrS family aminotransferase</fullName>
    </submittedName>
</protein>
<keyword evidence="5" id="KW-1185">Reference proteome</keyword>
<comment type="similarity">
    <text evidence="2 3">Belongs to the DegT/DnrJ/EryC1 family.</text>
</comment>
<evidence type="ECO:0000256" key="3">
    <source>
        <dbReference type="RuleBase" id="RU004508"/>
    </source>
</evidence>
<dbReference type="PIRSF" id="PIRSF000390">
    <property type="entry name" value="PLP_StrS"/>
    <property type="match status" value="1"/>
</dbReference>
<keyword evidence="1 3" id="KW-0663">Pyridoxal phosphate</keyword>
<dbReference type="PANTHER" id="PTHR30244:SF9">
    <property type="entry name" value="PROTEIN RV3402C"/>
    <property type="match status" value="1"/>
</dbReference>